<sequence length="934" mass="105756">MIKESQVAVKPQQKINSKFDKTAESDNNEEAKSKVRKKTKNKKIKGDENSNAQIVDAMESILKDNEKFRSTPIRIKKTNQTQNEDKKSGFVLEDNVNKVPKKKIIKKPVGSTQIGNALDNLENKITTTLKQNKAGKTTKVNSSDPKNNMPLASKTELAKTLFSGQSWIEGNKALKESTNILVSLGNSNLDPVLSKEIVFKTNNGKCRKPFGLPQQICKEEMQIATEAVPVTPNEHSNIEKSDTHIDKAKGDLNHNYEISNKAEFSTKIIIQTPETSVTMNTANTLSNPNNTDTEMILQTAAEKPLANLTETLQGNSKLTLTEQSIQLHTSNAEVPLKYFQQKYIESNIHITSKTLNTNTQQIPAEPHLKVNEEEIADGILPPGIFAEPNLKIKAEKQEEININTRAFTEMNLETNTESNKSQLDLKASEGTTKMKLKPITKTIKMFNSLNEKSIEMKVKIFTEANGKKFPKVLEQNNINTNCSTSALECYAENNKNTTKTCIEYSRTAQQALSVLNDEVSSVLHDSFCNIDDIWQRVCRTMDEINECSQQYNKLQEEQNTKFLSQSTPQLPKCSSNIYESKDKSLLHALSLGLVQTQSENQVRLAVLPVIEEISDLPVLDPSSGLQIPPLETDSFMQASVFPEQDEYSKTNEIPILPKLIPVIETYDQPCTVLKQQKRDVFNIPPRISTIHEDDLGDGHLSTKPNSKEYNTRKSERATLKTPSTLLSKIHTKKFSRDLSPEVKQKLKEIALRLGLDDLPRMKAQQNIHAKLIKEFDATDSLIEFQRQMKQINEAKARKDVRPSIALKDTNSITLMKDSRGKKRQPVQIMAEELYVPEKKINKIAATNLNPVSKTKSPRHKPKCCQFLYREKKKKKEKHSNVINAMKRKKELDCTSSNTLYSFSRKHSRIDNKEPQQKYSDSLWFSNNKKKDKTR</sequence>
<feature type="region of interest" description="Disordered" evidence="1">
    <location>
        <begin position="692"/>
        <end position="713"/>
    </location>
</feature>
<dbReference type="OrthoDB" id="6784899at2759"/>
<evidence type="ECO:0000256" key="1">
    <source>
        <dbReference type="SAM" id="MobiDB-lite"/>
    </source>
</evidence>
<feature type="region of interest" description="Disordered" evidence="1">
    <location>
        <begin position="1"/>
        <end position="51"/>
    </location>
</feature>
<feature type="compositionally biased region" description="Basic residues" evidence="1">
    <location>
        <begin position="34"/>
        <end position="43"/>
    </location>
</feature>
<feature type="compositionally biased region" description="Basic and acidic residues" evidence="1">
    <location>
        <begin position="17"/>
        <end position="33"/>
    </location>
</feature>
<evidence type="ECO:0000313" key="3">
    <source>
        <dbReference type="Proteomes" id="UP000801492"/>
    </source>
</evidence>
<dbReference type="Proteomes" id="UP000801492">
    <property type="component" value="Unassembled WGS sequence"/>
</dbReference>
<feature type="compositionally biased region" description="Polar residues" evidence="1">
    <location>
        <begin position="916"/>
        <end position="926"/>
    </location>
</feature>
<accession>A0A8K0CHP8</accession>
<feature type="region of interest" description="Disordered" evidence="1">
    <location>
        <begin position="903"/>
        <end position="934"/>
    </location>
</feature>
<reference evidence="2" key="1">
    <citation type="submission" date="2019-08" db="EMBL/GenBank/DDBJ databases">
        <title>The genome of the North American firefly Photinus pyralis.</title>
        <authorList>
            <consortium name="Photinus pyralis genome working group"/>
            <person name="Fallon T.R."/>
            <person name="Sander Lower S.E."/>
            <person name="Weng J.-K."/>
        </authorList>
    </citation>
    <scope>NUCLEOTIDE SEQUENCE</scope>
    <source>
        <strain evidence="2">TRF0915ILg1</strain>
        <tissue evidence="2">Whole body</tissue>
    </source>
</reference>
<dbReference type="EMBL" id="VTPC01089954">
    <property type="protein sequence ID" value="KAF2885452.1"/>
    <property type="molecule type" value="Genomic_DNA"/>
</dbReference>
<comment type="caution">
    <text evidence="2">The sequence shown here is derived from an EMBL/GenBank/DDBJ whole genome shotgun (WGS) entry which is preliminary data.</text>
</comment>
<keyword evidence="3" id="KW-1185">Reference proteome</keyword>
<evidence type="ECO:0000313" key="2">
    <source>
        <dbReference type="EMBL" id="KAF2885452.1"/>
    </source>
</evidence>
<gene>
    <name evidence="2" type="ORF">ILUMI_20732</name>
</gene>
<organism evidence="2 3">
    <name type="scientific">Ignelater luminosus</name>
    <name type="common">Cucubano</name>
    <name type="synonym">Pyrophorus luminosus</name>
    <dbReference type="NCBI Taxonomy" id="2038154"/>
    <lineage>
        <taxon>Eukaryota</taxon>
        <taxon>Metazoa</taxon>
        <taxon>Ecdysozoa</taxon>
        <taxon>Arthropoda</taxon>
        <taxon>Hexapoda</taxon>
        <taxon>Insecta</taxon>
        <taxon>Pterygota</taxon>
        <taxon>Neoptera</taxon>
        <taxon>Endopterygota</taxon>
        <taxon>Coleoptera</taxon>
        <taxon>Polyphaga</taxon>
        <taxon>Elateriformia</taxon>
        <taxon>Elateroidea</taxon>
        <taxon>Elateridae</taxon>
        <taxon>Agrypninae</taxon>
        <taxon>Pyrophorini</taxon>
        <taxon>Ignelater</taxon>
    </lineage>
</organism>
<protein>
    <submittedName>
        <fullName evidence="2">Uncharacterized protein</fullName>
    </submittedName>
</protein>
<proteinExistence type="predicted"/>
<dbReference type="AlphaFoldDB" id="A0A8K0CHP8"/>
<name>A0A8K0CHP8_IGNLU</name>